<evidence type="ECO:0000313" key="2">
    <source>
        <dbReference type="Proteomes" id="UP000004633"/>
    </source>
</evidence>
<comment type="caution">
    <text evidence="1">The sequence shown here is derived from an EMBL/GenBank/DDBJ whole genome shotgun (WGS) entry which is preliminary data.</text>
</comment>
<keyword evidence="2" id="KW-1185">Reference proteome</keyword>
<gene>
    <name evidence="1" type="ORF">HMPREF9555_01978</name>
</gene>
<accession>E7N4M9</accession>
<dbReference type="Proteomes" id="UP000004633">
    <property type="component" value="Unassembled WGS sequence"/>
</dbReference>
<dbReference type="EMBL" id="AECV01000055">
    <property type="protein sequence ID" value="EFW28861.1"/>
    <property type="molecule type" value="Genomic_DNA"/>
</dbReference>
<sequence length="42" mass="4775">MPGISPCTMYLFDIYAPLSPYLHGQSRPLPYAKNKIGIFIFL</sequence>
<reference evidence="1 2" key="1">
    <citation type="submission" date="2010-08" db="EMBL/GenBank/DDBJ databases">
        <authorList>
            <person name="Weinstock G."/>
            <person name="Sodergren E."/>
            <person name="Clifton S."/>
            <person name="Fulton L."/>
            <person name="Fulton B."/>
            <person name="Courtney L."/>
            <person name="Fronick C."/>
            <person name="Harrison M."/>
            <person name="Strong C."/>
            <person name="Farmer C."/>
            <person name="Delahaunty K."/>
            <person name="Markovic C."/>
            <person name="Hall O."/>
            <person name="Minx P."/>
            <person name="Tomlinson C."/>
            <person name="Mitreva M."/>
            <person name="Hou S."/>
            <person name="Chen J."/>
            <person name="Wollam A."/>
            <person name="Pepin K.H."/>
            <person name="Johnson M."/>
            <person name="Bhonagiri V."/>
            <person name="Zhang X."/>
            <person name="Suruliraj S."/>
            <person name="Warren W."/>
            <person name="Chinwalla A."/>
            <person name="Mardis E.R."/>
            <person name="Wilson R.K."/>
        </authorList>
    </citation>
    <scope>NUCLEOTIDE SEQUENCE [LARGE SCALE GENOMIC DNA]</scope>
    <source>
        <strain evidence="1 2">F0399</strain>
    </source>
</reference>
<protein>
    <submittedName>
        <fullName evidence="1">Uncharacterized protein</fullName>
    </submittedName>
</protein>
<proteinExistence type="predicted"/>
<dbReference type="STRING" id="749551.HMPREF9555_01978"/>
<organism evidence="1 2">
    <name type="scientific">Selenomonas artemidis F0399</name>
    <dbReference type="NCBI Taxonomy" id="749551"/>
    <lineage>
        <taxon>Bacteria</taxon>
        <taxon>Bacillati</taxon>
        <taxon>Bacillota</taxon>
        <taxon>Negativicutes</taxon>
        <taxon>Selenomonadales</taxon>
        <taxon>Selenomonadaceae</taxon>
        <taxon>Selenomonas</taxon>
    </lineage>
</organism>
<dbReference type="HOGENOM" id="CLU_3257687_0_0_9"/>
<name>E7N4M9_9FIRM</name>
<dbReference type="AlphaFoldDB" id="E7N4M9"/>
<evidence type="ECO:0000313" key="1">
    <source>
        <dbReference type="EMBL" id="EFW28861.1"/>
    </source>
</evidence>